<dbReference type="AlphaFoldDB" id="A0AAN8P956"/>
<reference evidence="1 2" key="1">
    <citation type="submission" date="2023-10" db="EMBL/GenBank/DDBJ databases">
        <title>Genomes of two closely related lineages of the louse Polyplax serrata with different host specificities.</title>
        <authorList>
            <person name="Martinu J."/>
            <person name="Tarabai H."/>
            <person name="Stefka J."/>
            <person name="Hypsa V."/>
        </authorList>
    </citation>
    <scope>NUCLEOTIDE SEQUENCE [LARGE SCALE GENOMIC DNA]</scope>
    <source>
        <strain evidence="1">HR10_N</strain>
    </source>
</reference>
<evidence type="ECO:0000313" key="1">
    <source>
        <dbReference type="EMBL" id="KAK6621282.1"/>
    </source>
</evidence>
<gene>
    <name evidence="1" type="ORF">RUM43_011588</name>
</gene>
<comment type="caution">
    <text evidence="1">The sequence shown here is derived from an EMBL/GenBank/DDBJ whole genome shotgun (WGS) entry which is preliminary data.</text>
</comment>
<dbReference type="Proteomes" id="UP001372834">
    <property type="component" value="Unassembled WGS sequence"/>
</dbReference>
<accession>A0AAN8P956</accession>
<proteinExistence type="predicted"/>
<organism evidence="1 2">
    <name type="scientific">Polyplax serrata</name>
    <name type="common">Common mouse louse</name>
    <dbReference type="NCBI Taxonomy" id="468196"/>
    <lineage>
        <taxon>Eukaryota</taxon>
        <taxon>Metazoa</taxon>
        <taxon>Ecdysozoa</taxon>
        <taxon>Arthropoda</taxon>
        <taxon>Hexapoda</taxon>
        <taxon>Insecta</taxon>
        <taxon>Pterygota</taxon>
        <taxon>Neoptera</taxon>
        <taxon>Paraneoptera</taxon>
        <taxon>Psocodea</taxon>
        <taxon>Troctomorpha</taxon>
        <taxon>Phthiraptera</taxon>
        <taxon>Anoplura</taxon>
        <taxon>Polyplacidae</taxon>
        <taxon>Polyplax</taxon>
    </lineage>
</organism>
<protein>
    <submittedName>
        <fullName evidence="1">Uncharacterized protein</fullName>
    </submittedName>
</protein>
<sequence>MFVRMDSDWYVLSRTVLVGRQITLPGALYRQLEALVTVQHGITEAEFIRMCQTLLLKRVQDVYERERNVRPEYYVRLARTIIMSAPWAKLLYSLGAYHSGACGIFLHIVQPPRPTEPEPWWTVDPTLVMKWNREMGRLQHLYLMREYPSPNDWQHKTIVMTPPFDNKDDGTRTIKSYTNEPQMTDAFLRFVNDELFDYPDLTYICIYM</sequence>
<dbReference type="EMBL" id="JAWJWE010000039">
    <property type="protein sequence ID" value="KAK6621282.1"/>
    <property type="molecule type" value="Genomic_DNA"/>
</dbReference>
<name>A0AAN8P956_POLSC</name>
<evidence type="ECO:0000313" key="2">
    <source>
        <dbReference type="Proteomes" id="UP001372834"/>
    </source>
</evidence>